<evidence type="ECO:0000256" key="3">
    <source>
        <dbReference type="ARBA" id="ARBA00023163"/>
    </source>
</evidence>
<dbReference type="PANTHER" id="PTHR33154">
    <property type="entry name" value="TRANSCRIPTIONAL REGULATOR, ARSR FAMILY"/>
    <property type="match status" value="1"/>
</dbReference>
<dbReference type="InterPro" id="IPR011991">
    <property type="entry name" value="ArsR-like_HTH"/>
</dbReference>
<dbReference type="SUPFAM" id="SSF46785">
    <property type="entry name" value="Winged helix' DNA-binding domain"/>
    <property type="match status" value="1"/>
</dbReference>
<dbReference type="AlphaFoldDB" id="A0A3B1BU30"/>
<reference evidence="5" key="1">
    <citation type="submission" date="2018-06" db="EMBL/GenBank/DDBJ databases">
        <authorList>
            <person name="Zhirakovskaya E."/>
        </authorList>
    </citation>
    <scope>NUCLEOTIDE SEQUENCE</scope>
</reference>
<dbReference type="GO" id="GO:0003677">
    <property type="term" value="F:DNA binding"/>
    <property type="evidence" value="ECO:0007669"/>
    <property type="project" value="UniProtKB-KW"/>
</dbReference>
<organism evidence="5">
    <name type="scientific">hydrothermal vent metagenome</name>
    <dbReference type="NCBI Taxonomy" id="652676"/>
    <lineage>
        <taxon>unclassified sequences</taxon>
        <taxon>metagenomes</taxon>
        <taxon>ecological metagenomes</taxon>
    </lineage>
</organism>
<dbReference type="InterPro" id="IPR051081">
    <property type="entry name" value="HTH_MetalResp_TranReg"/>
</dbReference>
<dbReference type="PRINTS" id="PR00778">
    <property type="entry name" value="HTHARSR"/>
</dbReference>
<dbReference type="GO" id="GO:0003700">
    <property type="term" value="F:DNA-binding transcription factor activity"/>
    <property type="evidence" value="ECO:0007669"/>
    <property type="project" value="InterPro"/>
</dbReference>
<name>A0A3B1BU30_9ZZZZ</name>
<dbReference type="PROSITE" id="PS50987">
    <property type="entry name" value="HTH_ARSR_2"/>
    <property type="match status" value="1"/>
</dbReference>
<dbReference type="Gene3D" id="1.10.10.10">
    <property type="entry name" value="Winged helix-like DNA-binding domain superfamily/Winged helix DNA-binding domain"/>
    <property type="match status" value="1"/>
</dbReference>
<dbReference type="PANTHER" id="PTHR33154:SF18">
    <property type="entry name" value="ARSENICAL RESISTANCE OPERON REPRESSOR"/>
    <property type="match status" value="1"/>
</dbReference>
<dbReference type="NCBIfam" id="NF033788">
    <property type="entry name" value="HTH_metalloreg"/>
    <property type="match status" value="1"/>
</dbReference>
<accession>A0A3B1BU30</accession>
<dbReference type="InterPro" id="IPR036390">
    <property type="entry name" value="WH_DNA-bd_sf"/>
</dbReference>
<protein>
    <recommendedName>
        <fullName evidence="4">HTH arsR-type domain-containing protein</fullName>
    </recommendedName>
</protein>
<evidence type="ECO:0000256" key="2">
    <source>
        <dbReference type="ARBA" id="ARBA00023125"/>
    </source>
</evidence>
<dbReference type="InterPro" id="IPR036388">
    <property type="entry name" value="WH-like_DNA-bd_sf"/>
</dbReference>
<sequence length="109" mass="12201">MKKAAELFKILSVDKRIEIIELLKGGERSVNDLADILGVTQPAVSQHLRVLKAAGLVEDERNGYRIFYSLNQKTLETCRKRLNRICDCGCLGNQKKLSKQKLRTGSKAG</sequence>
<keyword evidence="2" id="KW-0238">DNA-binding</keyword>
<dbReference type="CDD" id="cd00090">
    <property type="entry name" value="HTH_ARSR"/>
    <property type="match status" value="1"/>
</dbReference>
<feature type="domain" description="HTH arsR-type" evidence="4">
    <location>
        <begin position="1"/>
        <end position="89"/>
    </location>
</feature>
<dbReference type="InterPro" id="IPR001845">
    <property type="entry name" value="HTH_ArsR_DNA-bd_dom"/>
</dbReference>
<gene>
    <name evidence="5" type="ORF">MNBD_NITROSPINAE04-2498</name>
</gene>
<evidence type="ECO:0000313" key="5">
    <source>
        <dbReference type="EMBL" id="VAX15018.1"/>
    </source>
</evidence>
<dbReference type="SMART" id="SM00418">
    <property type="entry name" value="HTH_ARSR"/>
    <property type="match status" value="1"/>
</dbReference>
<dbReference type="EMBL" id="UOGA01000030">
    <property type="protein sequence ID" value="VAX15018.1"/>
    <property type="molecule type" value="Genomic_DNA"/>
</dbReference>
<evidence type="ECO:0000256" key="1">
    <source>
        <dbReference type="ARBA" id="ARBA00023015"/>
    </source>
</evidence>
<keyword evidence="1" id="KW-0805">Transcription regulation</keyword>
<proteinExistence type="predicted"/>
<dbReference type="Pfam" id="PF01022">
    <property type="entry name" value="HTH_5"/>
    <property type="match status" value="1"/>
</dbReference>
<evidence type="ECO:0000259" key="4">
    <source>
        <dbReference type="PROSITE" id="PS50987"/>
    </source>
</evidence>
<keyword evidence="3" id="KW-0804">Transcription</keyword>